<dbReference type="InterPro" id="IPR050613">
    <property type="entry name" value="Sec_Metabolite_Reg"/>
</dbReference>
<dbReference type="InterPro" id="IPR007219">
    <property type="entry name" value="XnlR_reg_dom"/>
</dbReference>
<evidence type="ECO:0000256" key="2">
    <source>
        <dbReference type="ARBA" id="ARBA00022723"/>
    </source>
</evidence>
<evidence type="ECO:0000256" key="1">
    <source>
        <dbReference type="ARBA" id="ARBA00004123"/>
    </source>
</evidence>
<dbReference type="GO" id="GO:0003677">
    <property type="term" value="F:DNA binding"/>
    <property type="evidence" value="ECO:0007669"/>
    <property type="project" value="InterPro"/>
</dbReference>
<dbReference type="Pfam" id="PF00172">
    <property type="entry name" value="Zn_clus"/>
    <property type="match status" value="1"/>
</dbReference>
<dbReference type="AlphaFoldDB" id="A0A0A1T108"/>
<evidence type="ECO:0000256" key="3">
    <source>
        <dbReference type="ARBA" id="ARBA00023242"/>
    </source>
</evidence>
<dbReference type="PROSITE" id="PS50048">
    <property type="entry name" value="ZN2_CY6_FUNGAL_2"/>
    <property type="match status" value="1"/>
</dbReference>
<evidence type="ECO:0000313" key="6">
    <source>
        <dbReference type="EMBL" id="CEJ87284.1"/>
    </source>
</evidence>
<dbReference type="EMBL" id="CDHN01000002">
    <property type="protein sequence ID" value="CEJ87284.1"/>
    <property type="molecule type" value="Genomic_DNA"/>
</dbReference>
<dbReference type="CDD" id="cd00067">
    <property type="entry name" value="GAL4"/>
    <property type="match status" value="1"/>
</dbReference>
<reference evidence="6 7" key="1">
    <citation type="journal article" date="2015" name="Genome Announc.">
        <title>Draft Genome Sequence and Gene Annotation of the Entomopathogenic Fungus Verticillium hemipterigenum.</title>
        <authorList>
            <person name="Horn F."/>
            <person name="Habel A."/>
            <person name="Scharf D.H."/>
            <person name="Dworschak J."/>
            <person name="Brakhage A.A."/>
            <person name="Guthke R."/>
            <person name="Hertweck C."/>
            <person name="Linde J."/>
        </authorList>
    </citation>
    <scope>NUCLEOTIDE SEQUENCE [LARGE SCALE GENOMIC DNA]</scope>
</reference>
<feature type="domain" description="Zn(2)-C6 fungal-type" evidence="5">
    <location>
        <begin position="21"/>
        <end position="53"/>
    </location>
</feature>
<dbReference type="GO" id="GO:0000981">
    <property type="term" value="F:DNA-binding transcription factor activity, RNA polymerase II-specific"/>
    <property type="evidence" value="ECO:0007669"/>
    <property type="project" value="InterPro"/>
</dbReference>
<dbReference type="PANTHER" id="PTHR31001">
    <property type="entry name" value="UNCHARACTERIZED TRANSCRIPTIONAL REGULATORY PROTEIN"/>
    <property type="match status" value="1"/>
</dbReference>
<dbReference type="OrthoDB" id="4898680at2759"/>
<feature type="compositionally biased region" description="Acidic residues" evidence="4">
    <location>
        <begin position="76"/>
        <end position="86"/>
    </location>
</feature>
<dbReference type="GO" id="GO:0008270">
    <property type="term" value="F:zinc ion binding"/>
    <property type="evidence" value="ECO:0007669"/>
    <property type="project" value="InterPro"/>
</dbReference>
<dbReference type="SMART" id="SM00066">
    <property type="entry name" value="GAL4"/>
    <property type="match status" value="1"/>
</dbReference>
<proteinExistence type="predicted"/>
<dbReference type="InterPro" id="IPR036864">
    <property type="entry name" value="Zn2-C6_fun-type_DNA-bd_sf"/>
</dbReference>
<feature type="compositionally biased region" description="Polar residues" evidence="4">
    <location>
        <begin position="108"/>
        <end position="133"/>
    </location>
</feature>
<feature type="region of interest" description="Disordered" evidence="4">
    <location>
        <begin position="1"/>
        <end position="20"/>
    </location>
</feature>
<keyword evidence="3" id="KW-0539">Nucleus</keyword>
<organism evidence="6 7">
    <name type="scientific">[Torrubiella] hemipterigena</name>
    <dbReference type="NCBI Taxonomy" id="1531966"/>
    <lineage>
        <taxon>Eukaryota</taxon>
        <taxon>Fungi</taxon>
        <taxon>Dikarya</taxon>
        <taxon>Ascomycota</taxon>
        <taxon>Pezizomycotina</taxon>
        <taxon>Sordariomycetes</taxon>
        <taxon>Hypocreomycetidae</taxon>
        <taxon>Hypocreales</taxon>
        <taxon>Clavicipitaceae</taxon>
        <taxon>Clavicipitaceae incertae sedis</taxon>
        <taxon>'Torrubiella' clade</taxon>
    </lineage>
</organism>
<dbReference type="HOGENOM" id="CLU_013296_1_1_1"/>
<dbReference type="PROSITE" id="PS00463">
    <property type="entry name" value="ZN2_CY6_FUNGAL_1"/>
    <property type="match status" value="1"/>
</dbReference>
<dbReference type="InterPro" id="IPR001138">
    <property type="entry name" value="Zn2Cys6_DnaBD"/>
</dbReference>
<evidence type="ECO:0000259" key="5">
    <source>
        <dbReference type="PROSITE" id="PS50048"/>
    </source>
</evidence>
<dbReference type="Proteomes" id="UP000039046">
    <property type="component" value="Unassembled WGS sequence"/>
</dbReference>
<dbReference type="CDD" id="cd12148">
    <property type="entry name" value="fungal_TF_MHR"/>
    <property type="match status" value="1"/>
</dbReference>
<dbReference type="GO" id="GO:0006351">
    <property type="term" value="P:DNA-templated transcription"/>
    <property type="evidence" value="ECO:0007669"/>
    <property type="project" value="InterPro"/>
</dbReference>
<gene>
    <name evidence="6" type="ORF">VHEMI04364</name>
</gene>
<dbReference type="Pfam" id="PF04082">
    <property type="entry name" value="Fungal_trans"/>
    <property type="match status" value="1"/>
</dbReference>
<dbReference type="SUPFAM" id="SSF57701">
    <property type="entry name" value="Zn2/Cys6 DNA-binding domain"/>
    <property type="match status" value="1"/>
</dbReference>
<dbReference type="Gene3D" id="4.10.240.10">
    <property type="entry name" value="Zn(2)-C6 fungal-type DNA-binding domain"/>
    <property type="match status" value="1"/>
</dbReference>
<protein>
    <recommendedName>
        <fullName evidence="5">Zn(2)-C6 fungal-type domain-containing protein</fullName>
    </recommendedName>
</protein>
<dbReference type="STRING" id="1531966.A0A0A1T108"/>
<dbReference type="GO" id="GO:0005634">
    <property type="term" value="C:nucleus"/>
    <property type="evidence" value="ECO:0007669"/>
    <property type="project" value="UniProtKB-SubCell"/>
</dbReference>
<sequence>MASVQESEAAHKLRPNGKQAACDPCRVRKVACDHARPACSRCCSKNRTGDCVYSATAVRKDAASSHEVPPAAVVEDGPEPGPEPEPEPAVPVTPRPSKRMRLGYTSALEETQPNLVSTTQESPYGSSSHTDQLVQSEDTVFGRLPRSIREMCLEVLRVLPGQKNAQMQYLDGHFEPKGWVHLAAHRIVQWLRVVLSESPSRSEQETLEHVAQIISNNTAKPLRGPYPNWETWLNAFVGPNTRWESIGFLWTHLERVSDILDALIPRKLVRTPANTSRKTAKMHVNYCIQLTKHFTDESDLLADLYRRYCTLVSLTDGELALATWEVQGSTVNYMIFSNFQTSDAETPYRPTAWSENNRRVAAAVFVLDKLSVMVTGRPPLVSHRYYTAPLPLDLSDEDLIADSETLSRAISALDERGWNTSGGLYPATVARARCMMALIRDELIEVTMGNNSHPSAEYLLGLKSRQHALVGEFPRSIKYTTQDLHAAPHETRSAYIKIITHLEHLQNIFFVDRLLIRYGYNDQDTLLATSLALASLTLHFWTHKDQFADAIMQRSFEWLMLSYGAPAAGILCQELLGAGEHSKDASISRSTIIQQLSLLIGFFDWVRPSAPNAKLCANCRNIIQQVLDQCLNTDTHALGTGFLSWDFGDQPDFNFELMDTFDWLRAAEL</sequence>
<evidence type="ECO:0000313" key="7">
    <source>
        <dbReference type="Proteomes" id="UP000039046"/>
    </source>
</evidence>
<name>A0A0A1T108_9HYPO</name>
<keyword evidence="7" id="KW-1185">Reference proteome</keyword>
<feature type="region of interest" description="Disordered" evidence="4">
    <location>
        <begin position="59"/>
        <end position="133"/>
    </location>
</feature>
<comment type="subcellular location">
    <subcellularLocation>
        <location evidence="1">Nucleus</location>
    </subcellularLocation>
</comment>
<dbReference type="PANTHER" id="PTHR31001:SF40">
    <property type="entry name" value="ZN(II)2CYS6 TRANSCRIPTION FACTOR (EUROFUNG)"/>
    <property type="match status" value="1"/>
</dbReference>
<accession>A0A0A1T108</accession>
<evidence type="ECO:0000256" key="4">
    <source>
        <dbReference type="SAM" id="MobiDB-lite"/>
    </source>
</evidence>
<keyword evidence="2" id="KW-0479">Metal-binding</keyword>